<keyword evidence="1" id="KW-0472">Membrane</keyword>
<evidence type="ECO:0000313" key="3">
    <source>
        <dbReference type="EMBL" id="APZ79521.1"/>
    </source>
</evidence>
<reference evidence="2" key="1">
    <citation type="submission" date="2017-01" db="EMBL/GenBank/DDBJ databases">
        <title>Genetic analysis of capsular polysaccharide synthesis gene clusters from non-serotypeable of Streptococcus suis.</title>
        <authorList>
            <person name="Qiu X."/>
            <person name="Zheng H."/>
        </authorList>
    </citation>
    <scope>NUCLEOTIDE SEQUENCE</scope>
    <source>
        <strain evidence="2">1090772</strain>
        <strain evidence="3">1827702</strain>
    </source>
</reference>
<evidence type="ECO:0000313" key="2">
    <source>
        <dbReference type="EMBL" id="APZ78977.1"/>
    </source>
</evidence>
<accession>A0A1P8VQS9</accession>
<keyword evidence="1" id="KW-0812">Transmembrane</keyword>
<dbReference type="EMBL" id="KX870076">
    <property type="protein sequence ID" value="APZ79521.1"/>
    <property type="molecule type" value="Genomic_DNA"/>
</dbReference>
<name>A0A1P8VQS9_STRSU</name>
<feature type="transmembrane region" description="Helical" evidence="1">
    <location>
        <begin position="87"/>
        <end position="106"/>
    </location>
</feature>
<protein>
    <submittedName>
        <fullName evidence="2">Cps2L</fullName>
    </submittedName>
</protein>
<keyword evidence="1" id="KW-1133">Transmembrane helix</keyword>
<feature type="transmembrane region" description="Helical" evidence="1">
    <location>
        <begin position="12"/>
        <end position="33"/>
    </location>
</feature>
<dbReference type="EMBL" id="KX870052">
    <property type="protein sequence ID" value="APZ78977.1"/>
    <property type="molecule type" value="Genomic_DNA"/>
</dbReference>
<proteinExistence type="predicted"/>
<sequence length="110" mass="12910">MKEKGIKMNPTNSRIALFDTIKCIMVLCVIFTHLDWSVEQRQWFIFPYFVDMAVPIFLLLSAYFRTNKWNTKQETLKLKFSSGIKESINMLCLYAIVMAVNVLLSYSRTI</sequence>
<organism evidence="2">
    <name type="scientific">Streptococcus suis</name>
    <dbReference type="NCBI Taxonomy" id="1307"/>
    <lineage>
        <taxon>Bacteria</taxon>
        <taxon>Bacillati</taxon>
        <taxon>Bacillota</taxon>
        <taxon>Bacilli</taxon>
        <taxon>Lactobacillales</taxon>
        <taxon>Streptococcaceae</taxon>
        <taxon>Streptococcus</taxon>
    </lineage>
</organism>
<gene>
    <name evidence="2" type="primary">cps2L</name>
    <name evidence="2" type="ORF">1090772.seq-orf12</name>
    <name evidence="3" type="ORF">1827702.seq-orf12</name>
</gene>
<feature type="transmembrane region" description="Helical" evidence="1">
    <location>
        <begin position="45"/>
        <end position="66"/>
    </location>
</feature>
<evidence type="ECO:0000256" key="1">
    <source>
        <dbReference type="SAM" id="Phobius"/>
    </source>
</evidence>
<dbReference type="AlphaFoldDB" id="A0A1P8VQS9"/>